<reference evidence="1" key="1">
    <citation type="journal article" date="2021" name="New Phytol.">
        <title>Evolutionary innovations through gain and loss of genes in the ectomycorrhizal Boletales.</title>
        <authorList>
            <person name="Wu G."/>
            <person name="Miyauchi S."/>
            <person name="Morin E."/>
            <person name="Kuo A."/>
            <person name="Drula E."/>
            <person name="Varga T."/>
            <person name="Kohler A."/>
            <person name="Feng B."/>
            <person name="Cao Y."/>
            <person name="Lipzen A."/>
            <person name="Daum C."/>
            <person name="Hundley H."/>
            <person name="Pangilinan J."/>
            <person name="Johnson J."/>
            <person name="Barry K."/>
            <person name="LaButti K."/>
            <person name="Ng V."/>
            <person name="Ahrendt S."/>
            <person name="Min B."/>
            <person name="Choi I.G."/>
            <person name="Park H."/>
            <person name="Plett J.M."/>
            <person name="Magnuson J."/>
            <person name="Spatafora J.W."/>
            <person name="Nagy L.G."/>
            <person name="Henrissat B."/>
            <person name="Grigoriev I.V."/>
            <person name="Yang Z.L."/>
            <person name="Xu J."/>
            <person name="Martin F.M."/>
        </authorList>
    </citation>
    <scope>NUCLEOTIDE SEQUENCE</scope>
    <source>
        <strain evidence="1">KUC20120723A-06</strain>
    </source>
</reference>
<proteinExistence type="predicted"/>
<dbReference type="Proteomes" id="UP000790709">
    <property type="component" value="Unassembled WGS sequence"/>
</dbReference>
<gene>
    <name evidence="1" type="ORF">BV22DRAFT_1191066</name>
</gene>
<protein>
    <submittedName>
        <fullName evidence="1">Uncharacterized protein</fullName>
    </submittedName>
</protein>
<accession>A0ACB8BYE9</accession>
<evidence type="ECO:0000313" key="2">
    <source>
        <dbReference type="Proteomes" id="UP000790709"/>
    </source>
</evidence>
<evidence type="ECO:0000313" key="1">
    <source>
        <dbReference type="EMBL" id="KAH7930705.1"/>
    </source>
</evidence>
<sequence length="339" mass="36839">MRRPGPLKDLPLSQFLPAGRNGPTNVNHFPQPRSNKRALSPSRLSIFSPAKRRILNAEGIYFTSKTPETPNHNPSSPRFHDFFSGQTPPGDAVQPLAGSSASNTQANSNCVTPPKSRRSSARISPRGKSTRQSSTSSCVMYDDTPPNASLLRSSRSQASQGIPVPTVITREMPLPPDRQSRHYPGFDTYQDTQITLTHPQVHPSQSDIGEIEHITEGGKADKEAYKENVAPRRKTKKAGSASSSLLKAAVLAPDAKGGLDKVNKALSTSETLTDDLATGEWNKSTPRRSTPSAGFGQPSHTPRTVTPADRRERRQQMIAEVDDAGHFDEDLDAATLYAQ</sequence>
<comment type="caution">
    <text evidence="1">The sequence shown here is derived from an EMBL/GenBank/DDBJ whole genome shotgun (WGS) entry which is preliminary data.</text>
</comment>
<organism evidence="1 2">
    <name type="scientific">Leucogyrophana mollusca</name>
    <dbReference type="NCBI Taxonomy" id="85980"/>
    <lineage>
        <taxon>Eukaryota</taxon>
        <taxon>Fungi</taxon>
        <taxon>Dikarya</taxon>
        <taxon>Basidiomycota</taxon>
        <taxon>Agaricomycotina</taxon>
        <taxon>Agaricomycetes</taxon>
        <taxon>Agaricomycetidae</taxon>
        <taxon>Boletales</taxon>
        <taxon>Boletales incertae sedis</taxon>
        <taxon>Leucogyrophana</taxon>
    </lineage>
</organism>
<keyword evidence="2" id="KW-1185">Reference proteome</keyword>
<name>A0ACB8BYE9_9AGAM</name>
<dbReference type="EMBL" id="MU266330">
    <property type="protein sequence ID" value="KAH7930705.1"/>
    <property type="molecule type" value="Genomic_DNA"/>
</dbReference>